<proteinExistence type="predicted"/>
<keyword evidence="1" id="KW-0812">Transmembrane</keyword>
<keyword evidence="3" id="KW-1185">Reference proteome</keyword>
<protein>
    <submittedName>
        <fullName evidence="2">Uncharacterized protein</fullName>
    </submittedName>
</protein>
<feature type="transmembrane region" description="Helical" evidence="1">
    <location>
        <begin position="7"/>
        <end position="25"/>
    </location>
</feature>
<accession>A0A951MCB2</accession>
<feature type="transmembrane region" description="Helical" evidence="1">
    <location>
        <begin position="97"/>
        <end position="120"/>
    </location>
</feature>
<feature type="transmembrane region" description="Helical" evidence="1">
    <location>
        <begin position="37"/>
        <end position="58"/>
    </location>
</feature>
<name>A0A951MCB2_9BACT</name>
<dbReference type="Proteomes" id="UP000727490">
    <property type="component" value="Unassembled WGS sequence"/>
</dbReference>
<evidence type="ECO:0000313" key="3">
    <source>
        <dbReference type="Proteomes" id="UP000727490"/>
    </source>
</evidence>
<organism evidence="2 3">
    <name type="scientific">Arthrospiribacter ruber</name>
    <dbReference type="NCBI Taxonomy" id="2487934"/>
    <lineage>
        <taxon>Bacteria</taxon>
        <taxon>Pseudomonadati</taxon>
        <taxon>Bacteroidota</taxon>
        <taxon>Cytophagia</taxon>
        <taxon>Cytophagales</taxon>
        <taxon>Cyclobacteriaceae</taxon>
        <taxon>Arthrospiribacter</taxon>
    </lineage>
</organism>
<dbReference type="RefSeq" id="WP_219288091.1">
    <property type="nucleotide sequence ID" value="NZ_RPHB01000003.1"/>
</dbReference>
<reference evidence="2 3" key="1">
    <citation type="journal article" date="2020" name="Syst. Appl. Microbiol.">
        <title>Arthrospiribacter ruber gen. nov., sp. nov., a novel bacterium isolated from Arthrospira cultures.</title>
        <authorList>
            <person name="Waleron M."/>
            <person name="Misztak A."/>
            <person name="Waleron M.M."/>
            <person name="Furmaniak M."/>
            <person name="Mrozik A."/>
            <person name="Waleron K."/>
        </authorList>
    </citation>
    <scope>NUCLEOTIDE SEQUENCE [LARGE SCALE GENOMIC DNA]</scope>
    <source>
        <strain evidence="2 3">DPMB0001</strain>
    </source>
</reference>
<gene>
    <name evidence="2" type="ORF">EGN73_07975</name>
</gene>
<sequence length="128" mass="14851">MQAIKILTFRLFLLSLLLAGLIYVLEYFLDPVWIHEKVWIILSFFVVLTWLTGIFSHYLLSISKENSVNILLGAIGIRLLASIGFVAIMLALKVENIIWFVVNFFIIYFFYLLFDIYGVIANLRPNSK</sequence>
<keyword evidence="1" id="KW-1133">Transmembrane helix</keyword>
<evidence type="ECO:0000313" key="2">
    <source>
        <dbReference type="EMBL" id="MBW3467754.1"/>
    </source>
</evidence>
<keyword evidence="1" id="KW-0472">Membrane</keyword>
<feature type="transmembrane region" description="Helical" evidence="1">
    <location>
        <begin position="70"/>
        <end position="91"/>
    </location>
</feature>
<comment type="caution">
    <text evidence="2">The sequence shown here is derived from an EMBL/GenBank/DDBJ whole genome shotgun (WGS) entry which is preliminary data.</text>
</comment>
<dbReference type="AlphaFoldDB" id="A0A951MCB2"/>
<evidence type="ECO:0000256" key="1">
    <source>
        <dbReference type="SAM" id="Phobius"/>
    </source>
</evidence>
<dbReference type="EMBL" id="RPHB01000003">
    <property type="protein sequence ID" value="MBW3467754.1"/>
    <property type="molecule type" value="Genomic_DNA"/>
</dbReference>